<feature type="transmembrane region" description="Helical" evidence="1">
    <location>
        <begin position="70"/>
        <end position="94"/>
    </location>
</feature>
<organism evidence="2 3">
    <name type="scientific">Rhizobium herbae</name>
    <dbReference type="NCBI Taxonomy" id="508661"/>
    <lineage>
        <taxon>Bacteria</taxon>
        <taxon>Pseudomonadati</taxon>
        <taxon>Pseudomonadota</taxon>
        <taxon>Alphaproteobacteria</taxon>
        <taxon>Hyphomicrobiales</taxon>
        <taxon>Rhizobiaceae</taxon>
        <taxon>Rhizobium/Agrobacterium group</taxon>
        <taxon>Rhizobium</taxon>
    </lineage>
</organism>
<keyword evidence="1" id="KW-1133">Transmembrane helix</keyword>
<dbReference type="InterPro" id="IPR053803">
    <property type="entry name" value="DUF6949"/>
</dbReference>
<gene>
    <name evidence="2" type="ORF">J2Z75_000062</name>
</gene>
<keyword evidence="3" id="KW-1185">Reference proteome</keyword>
<comment type="caution">
    <text evidence="2">The sequence shown here is derived from an EMBL/GenBank/DDBJ whole genome shotgun (WGS) entry which is preliminary data.</text>
</comment>
<dbReference type="EMBL" id="JAGGJV010000001">
    <property type="protein sequence ID" value="MBP1856582.1"/>
    <property type="molecule type" value="Genomic_DNA"/>
</dbReference>
<feature type="transmembrane region" description="Helical" evidence="1">
    <location>
        <begin position="45"/>
        <end position="64"/>
    </location>
</feature>
<dbReference type="Proteomes" id="UP000823786">
    <property type="component" value="Unassembled WGS sequence"/>
</dbReference>
<evidence type="ECO:0000313" key="2">
    <source>
        <dbReference type="EMBL" id="MBP1856582.1"/>
    </source>
</evidence>
<keyword evidence="1" id="KW-0812">Transmembrane</keyword>
<name>A0ABS4EF64_9HYPH</name>
<proteinExistence type="predicted"/>
<evidence type="ECO:0008006" key="4">
    <source>
        <dbReference type="Google" id="ProtNLM"/>
    </source>
</evidence>
<sequence>MNFVMLFVLLAAGFGISFIVLDVSRLAARRRWPSAHAVMIDNFRPFAVFLALFAGPALFVQALWRMRASGGLSFADAALAVAIACGWACCYGLVIAQCARLLGVAGD</sequence>
<keyword evidence="1" id="KW-0472">Membrane</keyword>
<reference evidence="2 3" key="1">
    <citation type="submission" date="2021-03" db="EMBL/GenBank/DDBJ databases">
        <title>Genomic Encyclopedia of Type Strains, Phase IV (KMG-IV): sequencing the most valuable type-strain genomes for metagenomic binning, comparative biology and taxonomic classification.</title>
        <authorList>
            <person name="Goeker M."/>
        </authorList>
    </citation>
    <scope>NUCLEOTIDE SEQUENCE [LARGE SCALE GENOMIC DNA]</scope>
    <source>
        <strain evidence="2 3">DSM 26427</strain>
    </source>
</reference>
<accession>A0ABS4EF64</accession>
<evidence type="ECO:0000256" key="1">
    <source>
        <dbReference type="SAM" id="Phobius"/>
    </source>
</evidence>
<protein>
    <recommendedName>
        <fullName evidence="4">Transmembrane protein</fullName>
    </recommendedName>
</protein>
<dbReference type="Pfam" id="PF22258">
    <property type="entry name" value="DUF6949"/>
    <property type="match status" value="1"/>
</dbReference>
<dbReference type="RefSeq" id="WP_209846045.1">
    <property type="nucleotide sequence ID" value="NZ_JAGGJV010000001.1"/>
</dbReference>
<evidence type="ECO:0000313" key="3">
    <source>
        <dbReference type="Proteomes" id="UP000823786"/>
    </source>
</evidence>
<feature type="transmembrane region" description="Helical" evidence="1">
    <location>
        <begin position="6"/>
        <end position="24"/>
    </location>
</feature>